<dbReference type="PANTHER" id="PTHR38441:SF1">
    <property type="entry name" value="MEMBRANE PROTEIN"/>
    <property type="match status" value="1"/>
</dbReference>
<evidence type="ECO:0000313" key="2">
    <source>
        <dbReference type="EMBL" id="AOY55685.1"/>
    </source>
</evidence>
<dbReference type="PANTHER" id="PTHR38441">
    <property type="entry name" value="INTEGRAL MEMBRANE PROTEIN-RELATED"/>
    <property type="match status" value="1"/>
</dbReference>
<dbReference type="OrthoDB" id="3543412at2"/>
<evidence type="ECO:0008006" key="4">
    <source>
        <dbReference type="Google" id="ProtNLM"/>
    </source>
</evidence>
<dbReference type="STRING" id="535712.A4Z71_01360"/>
<feature type="transmembrane region" description="Helical" evidence="1">
    <location>
        <begin position="63"/>
        <end position="84"/>
    </location>
</feature>
<dbReference type="EMBL" id="CP015208">
    <property type="protein sequence ID" value="AOY55685.1"/>
    <property type="molecule type" value="Genomic_DNA"/>
</dbReference>
<sequence>MQATDKEGVWVETQSSPEFKELRHRYRSFAFPVTIAFLVWYFGYILLTAFARDWVSIEVLPNINIAIILGLLQFISTFVIAWLYERHSSKHLDHASDTLRDKINEKIGHQG</sequence>
<feature type="transmembrane region" description="Helical" evidence="1">
    <location>
        <begin position="29"/>
        <end position="51"/>
    </location>
</feature>
<dbReference type="AlphaFoldDB" id="A0A1D9DY12"/>
<evidence type="ECO:0000256" key="1">
    <source>
        <dbReference type="SAM" id="Phobius"/>
    </source>
</evidence>
<keyword evidence="1" id="KW-0472">Membrane</keyword>
<dbReference type="KEGG" id="rpla:A4Z71_01360"/>
<keyword evidence="1" id="KW-0812">Transmembrane</keyword>
<dbReference type="Proteomes" id="UP000243784">
    <property type="component" value="Chromosome"/>
</dbReference>
<keyword evidence="1" id="KW-1133">Transmembrane helix</keyword>
<proteinExistence type="predicted"/>
<protein>
    <recommendedName>
        <fullName evidence="4">Clumping factor B</fullName>
    </recommendedName>
</protein>
<organism evidence="2 3">
    <name type="scientific">Candidatus Rhodoluna planktonica</name>
    <dbReference type="NCBI Taxonomy" id="535712"/>
    <lineage>
        <taxon>Bacteria</taxon>
        <taxon>Bacillati</taxon>
        <taxon>Actinomycetota</taxon>
        <taxon>Actinomycetes</taxon>
        <taxon>Micrococcales</taxon>
        <taxon>Microbacteriaceae</taxon>
        <taxon>Luna cluster</taxon>
        <taxon>Luna-1 subcluster</taxon>
        <taxon>Rhodoluna</taxon>
    </lineage>
</organism>
<accession>A0A1D9DY12</accession>
<evidence type="ECO:0000313" key="3">
    <source>
        <dbReference type="Proteomes" id="UP000243784"/>
    </source>
</evidence>
<reference evidence="2 3" key="1">
    <citation type="journal article" date="2016" name="Biochim. Biophys. Acta">
        <title>Photochemical characterization of actinorhodopsin and its functional existence in the natural host.</title>
        <authorList>
            <person name="Nakamura S."/>
            <person name="Kikukawa T."/>
            <person name="Tamogami J."/>
            <person name="Kamiya M."/>
            <person name="Aizawa T."/>
            <person name="Hahn M.W."/>
            <person name="Ihara K."/>
            <person name="Kamo N."/>
            <person name="Demura M."/>
        </authorList>
    </citation>
    <scope>NUCLEOTIDE SEQUENCE [LARGE SCALE GENOMIC DNA]</scope>
    <source>
        <strain evidence="2 3">MWH-Dar1</strain>
    </source>
</reference>
<gene>
    <name evidence="2" type="ORF">A4Z71_01360</name>
</gene>
<dbReference type="Pfam" id="PF04341">
    <property type="entry name" value="DUF485"/>
    <property type="match status" value="1"/>
</dbReference>
<name>A0A1D9DY12_9MICO</name>
<dbReference type="InterPro" id="IPR007436">
    <property type="entry name" value="DUF485"/>
</dbReference>
<dbReference type="RefSeq" id="WP_070954196.1">
    <property type="nucleotide sequence ID" value="NZ_CP015208.1"/>
</dbReference>
<keyword evidence="3" id="KW-1185">Reference proteome</keyword>